<comment type="caution">
    <text evidence="1">The sequence shown here is derived from an EMBL/GenBank/DDBJ whole genome shotgun (WGS) entry which is preliminary data.</text>
</comment>
<dbReference type="Proteomes" id="UP000575241">
    <property type="component" value="Unassembled WGS sequence"/>
</dbReference>
<accession>A0A7W7JYD0</accession>
<dbReference type="EMBL" id="JACHLN010000001">
    <property type="protein sequence ID" value="MBB4837519.1"/>
    <property type="molecule type" value="Genomic_DNA"/>
</dbReference>
<protein>
    <submittedName>
        <fullName evidence="1">Uncharacterized protein</fullName>
    </submittedName>
</protein>
<reference evidence="1 2" key="1">
    <citation type="submission" date="2020-08" db="EMBL/GenBank/DDBJ databases">
        <title>Functional genomics of gut bacteria from endangered species of beetles.</title>
        <authorList>
            <person name="Carlos-Shanley C."/>
        </authorList>
    </citation>
    <scope>NUCLEOTIDE SEQUENCE [LARGE SCALE GENOMIC DNA]</scope>
    <source>
        <strain evidence="1 2">S00224</strain>
    </source>
</reference>
<name>A0A7W7JYD0_9SPHN</name>
<dbReference type="AlphaFoldDB" id="A0A7W7JYD0"/>
<proteinExistence type="predicted"/>
<gene>
    <name evidence="1" type="ORF">HNP52_000570</name>
</gene>
<evidence type="ECO:0000313" key="2">
    <source>
        <dbReference type="Proteomes" id="UP000575241"/>
    </source>
</evidence>
<dbReference type="RefSeq" id="WP_184162198.1">
    <property type="nucleotide sequence ID" value="NZ_JACHLN010000001.1"/>
</dbReference>
<organism evidence="1 2">
    <name type="scientific">Sphingomonas kyeonggiensis</name>
    <dbReference type="NCBI Taxonomy" id="1268553"/>
    <lineage>
        <taxon>Bacteria</taxon>
        <taxon>Pseudomonadati</taxon>
        <taxon>Pseudomonadota</taxon>
        <taxon>Alphaproteobacteria</taxon>
        <taxon>Sphingomonadales</taxon>
        <taxon>Sphingomonadaceae</taxon>
        <taxon>Sphingomonas</taxon>
    </lineage>
</organism>
<evidence type="ECO:0000313" key="1">
    <source>
        <dbReference type="EMBL" id="MBB4837519.1"/>
    </source>
</evidence>
<keyword evidence="2" id="KW-1185">Reference proteome</keyword>
<sequence>MRRKDARGGAMSGLVAHAAGFVAERFARSADDRLGRAHMESTGRQT</sequence>